<dbReference type="Gene3D" id="1.10.10.10">
    <property type="entry name" value="Winged helix-like DNA-binding domain superfamily/Winged helix DNA-binding domain"/>
    <property type="match status" value="1"/>
</dbReference>
<reference evidence="2 3" key="1">
    <citation type="submission" date="2019-06" db="EMBL/GenBank/DDBJ databases">
        <title>Sequencing the genomes of 1000 actinobacteria strains.</title>
        <authorList>
            <person name="Klenk H.-P."/>
        </authorList>
    </citation>
    <scope>NUCLEOTIDE SEQUENCE [LARGE SCALE GENOMIC DNA]</scope>
    <source>
        <strain evidence="2 3">DSM 45511</strain>
    </source>
</reference>
<dbReference type="Gene3D" id="3.40.50.300">
    <property type="entry name" value="P-loop containing nucleotide triphosphate hydrolases"/>
    <property type="match status" value="1"/>
</dbReference>
<comment type="caution">
    <text evidence="2">The sequence shown here is derived from an EMBL/GenBank/DDBJ whole genome shotgun (WGS) entry which is preliminary data.</text>
</comment>
<dbReference type="InterPro" id="IPR011990">
    <property type="entry name" value="TPR-like_helical_dom_sf"/>
</dbReference>
<proteinExistence type="predicted"/>
<dbReference type="PROSITE" id="PS50043">
    <property type="entry name" value="HTH_LUXR_2"/>
    <property type="match status" value="1"/>
</dbReference>
<dbReference type="SUPFAM" id="SSF46894">
    <property type="entry name" value="C-terminal effector domain of the bipartite response regulators"/>
    <property type="match status" value="1"/>
</dbReference>
<sequence>MVRIVDVSRSVPGLPEPFVPRPRLLAALDDAGGDRTVLVCAPAGFGKTSLLAHWTRSAEAAGTAVAWADVHRSDDDPSRFWVTVLNAVRACRVVPADSRLHELCRLAPSSWATSGFVTDVIRAVEALPARITLVLHDVHELVAPATLKGLESLLLARSARLRLLVCSRSDPPLSLGQLRSAGRLREIRADQLRFTVDEAGALLRRSGLRLTPSQVSEVHGGTRGWPEGMRLGGAALRGGADPQEFLQRLTTNTRPMAAFLVGELVATLPKADRKALSAISIGGPVPAELAAVLTGRPDAGPLLDRLARETGLVVPVRAPAAPFSIRPLVAALLRGEDSMRTEEHSELHARAARWWMAHGDPVAATAQAIRAADDRLLVELVHRCAAALLVTGYHLELRRALSAVGERVVAGDPWLTLCSALLRIESGDATGAEADLRRAGELFPAEPDSRLAVLRSIAQLFDLASSADLTADPQPLGEERRGFDAPEWNALALVSVGGRALLAHAAPVAASAALEDALELTRRHGFRYLEMQCLALLAGVAGVAGDYRAMTAAANGALRVAATRGWDRSPWSATARWMLAYSALMRAQPAEARRYASEGLRRGGTALRPRLVSALRAVHGAALFDSGRRHEGLQQMQQARTDLGGVPLSAEQAAVLAVLEHHAAVVLDRPVDARTVVDWLSDRIGRPGEVLLMQAWEKLSVGRSNAARADVEPILAGAVPSVLPHTLVEALLVAVSVDVSGGQVHTARNALRAALSSGASLEVVRPFALAEAEARELLGSHVTHSGSTEPFAVRALAAGRSHERPTADLDAAERQVIALLSSPLSVEQIADELDIPIDEAQARLRMIYRKLGVSSRRTAVTAASERGIRR</sequence>
<dbReference type="InterPro" id="IPR059106">
    <property type="entry name" value="WHD_MalT"/>
</dbReference>
<accession>A0A543GFS4</accession>
<dbReference type="InterPro" id="IPR027417">
    <property type="entry name" value="P-loop_NTPase"/>
</dbReference>
<name>A0A543GFS4_9PSEU</name>
<organism evidence="2 3">
    <name type="scientific">Pseudonocardia cypriaca</name>
    <dbReference type="NCBI Taxonomy" id="882449"/>
    <lineage>
        <taxon>Bacteria</taxon>
        <taxon>Bacillati</taxon>
        <taxon>Actinomycetota</taxon>
        <taxon>Actinomycetes</taxon>
        <taxon>Pseudonocardiales</taxon>
        <taxon>Pseudonocardiaceae</taxon>
        <taxon>Pseudonocardia</taxon>
    </lineage>
</organism>
<dbReference type="Proteomes" id="UP000319818">
    <property type="component" value="Unassembled WGS sequence"/>
</dbReference>
<gene>
    <name evidence="2" type="ORF">FB388_2303</name>
</gene>
<dbReference type="InterPro" id="IPR036388">
    <property type="entry name" value="WH-like_DNA-bd_sf"/>
</dbReference>
<dbReference type="InterPro" id="IPR000792">
    <property type="entry name" value="Tscrpt_reg_LuxR_C"/>
</dbReference>
<dbReference type="GO" id="GO:0006355">
    <property type="term" value="P:regulation of DNA-templated transcription"/>
    <property type="evidence" value="ECO:0007669"/>
    <property type="project" value="InterPro"/>
</dbReference>
<evidence type="ECO:0000313" key="3">
    <source>
        <dbReference type="Proteomes" id="UP000319818"/>
    </source>
</evidence>
<dbReference type="SMART" id="SM00421">
    <property type="entry name" value="HTH_LUXR"/>
    <property type="match status" value="1"/>
</dbReference>
<dbReference type="GO" id="GO:0003677">
    <property type="term" value="F:DNA binding"/>
    <property type="evidence" value="ECO:0007669"/>
    <property type="project" value="InterPro"/>
</dbReference>
<dbReference type="InterPro" id="IPR016032">
    <property type="entry name" value="Sig_transdc_resp-reg_C-effctor"/>
</dbReference>
<dbReference type="Gene3D" id="1.25.40.10">
    <property type="entry name" value="Tetratricopeptide repeat domain"/>
    <property type="match status" value="1"/>
</dbReference>
<evidence type="ECO:0000313" key="2">
    <source>
        <dbReference type="EMBL" id="TQM44915.1"/>
    </source>
</evidence>
<feature type="domain" description="HTH luxR-type" evidence="1">
    <location>
        <begin position="802"/>
        <end position="867"/>
    </location>
</feature>
<dbReference type="AlphaFoldDB" id="A0A543GFS4"/>
<evidence type="ECO:0000259" key="1">
    <source>
        <dbReference type="PROSITE" id="PS50043"/>
    </source>
</evidence>
<keyword evidence="3" id="KW-1185">Reference proteome</keyword>
<protein>
    <submittedName>
        <fullName evidence="2">LuxR family maltose regulon positive regulatory protein</fullName>
    </submittedName>
</protein>
<dbReference type="EMBL" id="VFPH01000001">
    <property type="protein sequence ID" value="TQM44915.1"/>
    <property type="molecule type" value="Genomic_DNA"/>
</dbReference>
<dbReference type="Pfam" id="PF25873">
    <property type="entry name" value="WHD_MalT"/>
    <property type="match status" value="1"/>
</dbReference>